<evidence type="ECO:0000256" key="4">
    <source>
        <dbReference type="SAM" id="MobiDB-lite"/>
    </source>
</evidence>
<keyword evidence="1 3" id="KW-0479">Metal-binding</keyword>
<accession>A0A914C751</accession>
<dbReference type="AlphaFoldDB" id="A0A914C751"/>
<dbReference type="SMART" id="SM00184">
    <property type="entry name" value="RING"/>
    <property type="match status" value="1"/>
</dbReference>
<protein>
    <submittedName>
        <fullName evidence="7">RING-type domain-containing protein</fullName>
    </submittedName>
</protein>
<dbReference type="InterPro" id="IPR013083">
    <property type="entry name" value="Znf_RING/FYVE/PHD"/>
</dbReference>
<reference evidence="7" key="1">
    <citation type="submission" date="2022-11" db="UniProtKB">
        <authorList>
            <consortium name="WormBaseParasite"/>
        </authorList>
    </citation>
    <scope>IDENTIFICATION</scope>
</reference>
<sequence>MNTVSDLRKYYGNDVHQIMQNLSIVTGKPLSTYNHNINYPSTNNLSSLSPEEKLRLKLQNRLQSTTVSNPNPSVDPTIRTPATFLTPPSETPRQPPLSTSRVQTRFRQDPLPTMAQRMFLLVYKFLIDAINRSLESINTEYFPAPQTTLLPTFQPIQQPDQFEIAVARLQAKLGNASNNHQEHPIIHQSPHPANRTQTLEALKQRHEALKQAQSSQIFEPLNLPESSQTPKLSNPSQLNKPPIKPRPRAKSHARVQEIEKQEPKQNVGPNDLRKKIFEELAHVKQQIEEKEKEDENNTCCICLERFDSVRICLYPCGHTRFCKLCANNIKICSLCRTEIQSKQMIYV</sequence>
<dbReference type="Pfam" id="PF13920">
    <property type="entry name" value="zf-C3HC4_3"/>
    <property type="match status" value="1"/>
</dbReference>
<evidence type="ECO:0000256" key="2">
    <source>
        <dbReference type="ARBA" id="ARBA00022833"/>
    </source>
</evidence>
<dbReference type="WBParaSite" id="ACRNAN_Path_446.g1695.t1">
    <property type="protein sequence ID" value="ACRNAN_Path_446.g1695.t1"/>
    <property type="gene ID" value="ACRNAN_Path_446.g1695"/>
</dbReference>
<dbReference type="PANTHER" id="PTHR14879:SF5">
    <property type="entry name" value="RING-TYPE DOMAIN-CONTAINING PROTEIN"/>
    <property type="match status" value="1"/>
</dbReference>
<feature type="compositionally biased region" description="Basic and acidic residues" evidence="4">
    <location>
        <begin position="254"/>
        <end position="263"/>
    </location>
</feature>
<dbReference type="InterPro" id="IPR051728">
    <property type="entry name" value="RING-FYVE_E3_ubiquitin-ligase"/>
</dbReference>
<feature type="domain" description="RING-type" evidence="5">
    <location>
        <begin position="299"/>
        <end position="336"/>
    </location>
</feature>
<dbReference type="InterPro" id="IPR001841">
    <property type="entry name" value="Znf_RING"/>
</dbReference>
<dbReference type="PROSITE" id="PS50089">
    <property type="entry name" value="ZF_RING_2"/>
    <property type="match status" value="1"/>
</dbReference>
<dbReference type="GO" id="GO:0008270">
    <property type="term" value="F:zinc ion binding"/>
    <property type="evidence" value="ECO:0007669"/>
    <property type="project" value="UniProtKB-KW"/>
</dbReference>
<evidence type="ECO:0000313" key="6">
    <source>
        <dbReference type="Proteomes" id="UP000887540"/>
    </source>
</evidence>
<name>A0A914C751_9BILA</name>
<organism evidence="6 7">
    <name type="scientific">Acrobeloides nanus</name>
    <dbReference type="NCBI Taxonomy" id="290746"/>
    <lineage>
        <taxon>Eukaryota</taxon>
        <taxon>Metazoa</taxon>
        <taxon>Ecdysozoa</taxon>
        <taxon>Nematoda</taxon>
        <taxon>Chromadorea</taxon>
        <taxon>Rhabditida</taxon>
        <taxon>Tylenchina</taxon>
        <taxon>Cephalobomorpha</taxon>
        <taxon>Cephaloboidea</taxon>
        <taxon>Cephalobidae</taxon>
        <taxon>Acrobeloides</taxon>
    </lineage>
</organism>
<keyword evidence="2" id="KW-0862">Zinc</keyword>
<proteinExistence type="predicted"/>
<dbReference type="Gene3D" id="3.30.40.10">
    <property type="entry name" value="Zinc/RING finger domain, C3HC4 (zinc finger)"/>
    <property type="match status" value="1"/>
</dbReference>
<keyword evidence="1 3" id="KW-0863">Zinc-finger</keyword>
<feature type="compositionally biased region" description="Polar residues" evidence="4">
    <location>
        <begin position="224"/>
        <end position="239"/>
    </location>
</feature>
<evidence type="ECO:0000259" key="5">
    <source>
        <dbReference type="PROSITE" id="PS50089"/>
    </source>
</evidence>
<keyword evidence="6" id="KW-1185">Reference proteome</keyword>
<evidence type="ECO:0000256" key="3">
    <source>
        <dbReference type="PROSITE-ProRule" id="PRU00175"/>
    </source>
</evidence>
<feature type="compositionally biased region" description="Basic residues" evidence="4">
    <location>
        <begin position="243"/>
        <end position="253"/>
    </location>
</feature>
<evidence type="ECO:0000256" key="1">
    <source>
        <dbReference type="ARBA" id="ARBA00022771"/>
    </source>
</evidence>
<feature type="compositionally biased region" description="Polar residues" evidence="4">
    <location>
        <begin position="63"/>
        <end position="74"/>
    </location>
</feature>
<dbReference type="PANTHER" id="PTHR14879">
    <property type="entry name" value="CASPASE REGULATOR, RING FINGER DOMAIN-CONTAINING"/>
    <property type="match status" value="1"/>
</dbReference>
<feature type="region of interest" description="Disordered" evidence="4">
    <location>
        <begin position="63"/>
        <end position="104"/>
    </location>
</feature>
<dbReference type="Proteomes" id="UP000887540">
    <property type="component" value="Unplaced"/>
</dbReference>
<feature type="region of interest" description="Disordered" evidence="4">
    <location>
        <begin position="205"/>
        <end position="269"/>
    </location>
</feature>
<dbReference type="SUPFAM" id="SSF57850">
    <property type="entry name" value="RING/U-box"/>
    <property type="match status" value="1"/>
</dbReference>
<evidence type="ECO:0000313" key="7">
    <source>
        <dbReference type="WBParaSite" id="ACRNAN_Path_446.g1695.t1"/>
    </source>
</evidence>